<comment type="caution">
    <text evidence="8">Lacks conserved residue(s) required for the propagation of feature annotation.</text>
</comment>
<keyword evidence="3" id="KW-1003">Cell membrane</keyword>
<evidence type="ECO:0000256" key="1">
    <source>
        <dbReference type="ARBA" id="ARBA00004429"/>
    </source>
</evidence>
<evidence type="ECO:0000256" key="2">
    <source>
        <dbReference type="ARBA" id="ARBA00009784"/>
    </source>
</evidence>
<dbReference type="Pfam" id="PF01914">
    <property type="entry name" value="MarC"/>
    <property type="match status" value="1"/>
</dbReference>
<gene>
    <name evidence="9" type="ORF">JZ00_06365</name>
</gene>
<evidence type="ECO:0000256" key="7">
    <source>
        <dbReference type="ARBA" id="ARBA00023136"/>
    </source>
</evidence>
<proteinExistence type="inferred from homology"/>
<evidence type="ECO:0000313" key="9">
    <source>
        <dbReference type="EMBL" id="KHK65498.1"/>
    </source>
</evidence>
<dbReference type="AlphaFoldDB" id="A0A0B1Z810"/>
<name>A0A0B1Z810_9PSED</name>
<sequence>MADLVNAVALGLLALLPLINPPTTVALFLALSKGLNQREKNKQAFLTSFYVFLIMALTYYIGEFIMKIFSISIPGLRMAGGGILIVMGLKMLFPPPSQPSTPTSSNGTPETANFAFIPLAMPSTAGPGTIAMIISASATIKHSTSFPAWVLVTAPPLIFFFTALILWLCLRGSGIIMRVTGASGIDAISRLMGFLLVCMGAQFAINGSVEVAQTLIDQNLPRLRLP</sequence>
<dbReference type="PANTHER" id="PTHR33508:SF2">
    <property type="entry name" value="UPF0056 INNER MEMBRANE PROTEIN MARC"/>
    <property type="match status" value="1"/>
</dbReference>
<dbReference type="OrthoDB" id="21094at2"/>
<dbReference type="InterPro" id="IPR002771">
    <property type="entry name" value="Multi_antbiot-R_MarC"/>
</dbReference>
<evidence type="ECO:0000256" key="6">
    <source>
        <dbReference type="ARBA" id="ARBA00022989"/>
    </source>
</evidence>
<feature type="transmembrane region" description="Helical" evidence="8">
    <location>
        <begin position="146"/>
        <end position="170"/>
    </location>
</feature>
<feature type="transmembrane region" description="Helical" evidence="8">
    <location>
        <begin position="6"/>
        <end position="31"/>
    </location>
</feature>
<keyword evidence="6 8" id="KW-1133">Transmembrane helix</keyword>
<dbReference type="NCBIfam" id="NF008228">
    <property type="entry name" value="PRK10995.1"/>
    <property type="match status" value="1"/>
</dbReference>
<feature type="transmembrane region" description="Helical" evidence="8">
    <location>
        <begin position="68"/>
        <end position="93"/>
    </location>
</feature>
<dbReference type="RefSeq" id="WP_039589670.1">
    <property type="nucleotide sequence ID" value="NZ_JQGJ02000005.1"/>
</dbReference>
<dbReference type="PANTHER" id="PTHR33508">
    <property type="entry name" value="UPF0056 MEMBRANE PROTEIN YHCE"/>
    <property type="match status" value="1"/>
</dbReference>
<dbReference type="EMBL" id="JQGJ01000003">
    <property type="protein sequence ID" value="KHK65498.1"/>
    <property type="molecule type" value="Genomic_DNA"/>
</dbReference>
<keyword evidence="7 8" id="KW-0472">Membrane</keyword>
<keyword evidence="5 8" id="KW-0812">Transmembrane</keyword>
<evidence type="ECO:0000313" key="10">
    <source>
        <dbReference type="Proteomes" id="UP000030949"/>
    </source>
</evidence>
<feature type="transmembrane region" description="Helical" evidence="8">
    <location>
        <begin position="43"/>
        <end position="62"/>
    </location>
</feature>
<organism evidence="9 10">
    <name type="scientific">Pseudomonas frederiksbergensis</name>
    <dbReference type="NCBI Taxonomy" id="104087"/>
    <lineage>
        <taxon>Bacteria</taxon>
        <taxon>Pseudomonadati</taxon>
        <taxon>Pseudomonadota</taxon>
        <taxon>Gammaproteobacteria</taxon>
        <taxon>Pseudomonadales</taxon>
        <taxon>Pseudomonadaceae</taxon>
        <taxon>Pseudomonas</taxon>
    </lineage>
</organism>
<evidence type="ECO:0000256" key="3">
    <source>
        <dbReference type="ARBA" id="ARBA00022475"/>
    </source>
</evidence>
<dbReference type="Proteomes" id="UP000030949">
    <property type="component" value="Unassembled WGS sequence"/>
</dbReference>
<comment type="similarity">
    <text evidence="2 8">Belongs to the UPF0056 (MarC) family.</text>
</comment>
<evidence type="ECO:0000256" key="4">
    <source>
        <dbReference type="ARBA" id="ARBA00022519"/>
    </source>
</evidence>
<comment type="caution">
    <text evidence="9">The sequence shown here is derived from an EMBL/GenBank/DDBJ whole genome shotgun (WGS) entry which is preliminary data.</text>
</comment>
<keyword evidence="4" id="KW-0997">Cell inner membrane</keyword>
<comment type="subcellular location">
    <subcellularLocation>
        <location evidence="1">Cell inner membrane</location>
        <topology evidence="1">Multi-pass membrane protein</topology>
    </subcellularLocation>
    <subcellularLocation>
        <location evidence="8">Cell membrane</location>
        <topology evidence="8">Multi-pass membrane protein</topology>
    </subcellularLocation>
</comment>
<dbReference type="NCBIfam" id="TIGR00427">
    <property type="entry name" value="NAAT family transporter"/>
    <property type="match status" value="1"/>
</dbReference>
<evidence type="ECO:0000256" key="5">
    <source>
        <dbReference type="ARBA" id="ARBA00022692"/>
    </source>
</evidence>
<protein>
    <recommendedName>
        <fullName evidence="8">UPF0056 membrane protein</fullName>
    </recommendedName>
</protein>
<feature type="transmembrane region" description="Helical" evidence="8">
    <location>
        <begin position="114"/>
        <end position="140"/>
    </location>
</feature>
<evidence type="ECO:0000256" key="8">
    <source>
        <dbReference type="RuleBase" id="RU362048"/>
    </source>
</evidence>
<reference evidence="10" key="1">
    <citation type="submission" date="2015-03" db="EMBL/GenBank/DDBJ databases">
        <title>Pseudomonas frederiksbergensis hydrocarbon degrader.</title>
        <authorList>
            <person name="Brown L.M."/>
            <person name="Ruiz O.N."/>
            <person name="Mueller S."/>
            <person name="Gunasekera T.S."/>
        </authorList>
    </citation>
    <scope>NUCLEOTIDE SEQUENCE [LARGE SCALE GENOMIC DNA]</scope>
    <source>
        <strain evidence="10">SI8</strain>
    </source>
</reference>
<dbReference type="GO" id="GO:0005886">
    <property type="term" value="C:plasma membrane"/>
    <property type="evidence" value="ECO:0007669"/>
    <property type="project" value="UniProtKB-SubCell"/>
</dbReference>
<accession>A0A0B1Z810</accession>